<evidence type="ECO:0000313" key="4">
    <source>
        <dbReference type="Ensembl" id="ENSEEEP00000054574.1"/>
    </source>
</evidence>
<reference evidence="4" key="3">
    <citation type="submission" date="2025-09" db="UniProtKB">
        <authorList>
            <consortium name="Ensembl"/>
        </authorList>
    </citation>
    <scope>IDENTIFICATION</scope>
</reference>
<evidence type="ECO:0000313" key="5">
    <source>
        <dbReference type="Proteomes" id="UP000314983"/>
    </source>
</evidence>
<evidence type="ECO:0000256" key="3">
    <source>
        <dbReference type="PROSITE-ProRule" id="PRU00023"/>
    </source>
</evidence>
<keyword evidence="5" id="KW-1185">Reference proteome</keyword>
<dbReference type="PANTHER" id="PTHR24171:SF9">
    <property type="entry name" value="ANKYRIN REPEAT DOMAIN-CONTAINING PROTEIN 39"/>
    <property type="match status" value="1"/>
</dbReference>
<accession>A0AAY5EDE5</accession>
<proteinExistence type="predicted"/>
<organism evidence="4 5">
    <name type="scientific">Electrophorus electricus</name>
    <name type="common">Electric eel</name>
    <name type="synonym">Gymnotus electricus</name>
    <dbReference type="NCBI Taxonomy" id="8005"/>
    <lineage>
        <taxon>Eukaryota</taxon>
        <taxon>Metazoa</taxon>
        <taxon>Chordata</taxon>
        <taxon>Craniata</taxon>
        <taxon>Vertebrata</taxon>
        <taxon>Euteleostomi</taxon>
        <taxon>Actinopterygii</taxon>
        <taxon>Neopterygii</taxon>
        <taxon>Teleostei</taxon>
        <taxon>Ostariophysi</taxon>
        <taxon>Gymnotiformes</taxon>
        <taxon>Gymnotoidei</taxon>
        <taxon>Gymnotidae</taxon>
        <taxon>Electrophorus</taxon>
    </lineage>
</organism>
<evidence type="ECO:0000256" key="2">
    <source>
        <dbReference type="ARBA" id="ARBA00023043"/>
    </source>
</evidence>
<keyword evidence="1" id="KW-0677">Repeat</keyword>
<dbReference type="SUPFAM" id="SSF48403">
    <property type="entry name" value="Ankyrin repeat"/>
    <property type="match status" value="1"/>
</dbReference>
<dbReference type="PROSITE" id="PS50088">
    <property type="entry name" value="ANK_REPEAT"/>
    <property type="match status" value="2"/>
</dbReference>
<dbReference type="PRINTS" id="PR01415">
    <property type="entry name" value="ANKYRIN"/>
</dbReference>
<dbReference type="SMART" id="SM00248">
    <property type="entry name" value="ANK"/>
    <property type="match status" value="2"/>
</dbReference>
<dbReference type="InterPro" id="IPR036770">
    <property type="entry name" value="Ankyrin_rpt-contain_sf"/>
</dbReference>
<reference evidence="4" key="2">
    <citation type="submission" date="2025-08" db="UniProtKB">
        <authorList>
            <consortium name="Ensembl"/>
        </authorList>
    </citation>
    <scope>IDENTIFICATION</scope>
</reference>
<name>A0AAY5EDE5_ELEEL</name>
<sequence>MPLSGASHEARSDCGQTPLHLAAAGGHLGSARVLIQHLAAPDPRDSHGWTPLHWAVFGGRGDLAELLLDNGADVEGTLLPPRFVYLR</sequence>
<protein>
    <submittedName>
        <fullName evidence="4">Uncharacterized protein</fullName>
    </submittedName>
</protein>
<dbReference type="Gene3D" id="1.25.40.20">
    <property type="entry name" value="Ankyrin repeat-containing domain"/>
    <property type="match status" value="2"/>
</dbReference>
<dbReference type="InterPro" id="IPR002110">
    <property type="entry name" value="Ankyrin_rpt"/>
</dbReference>
<keyword evidence="2 3" id="KW-0040">ANK repeat</keyword>
<dbReference type="Proteomes" id="UP000314983">
    <property type="component" value="Chromosome 4"/>
</dbReference>
<evidence type="ECO:0000256" key="1">
    <source>
        <dbReference type="ARBA" id="ARBA00022737"/>
    </source>
</evidence>
<dbReference type="Pfam" id="PF12796">
    <property type="entry name" value="Ank_2"/>
    <property type="match status" value="1"/>
</dbReference>
<dbReference type="AlphaFoldDB" id="A0AAY5EDE5"/>
<dbReference type="Ensembl" id="ENSEEET00000054132.1">
    <property type="protein sequence ID" value="ENSEEEP00000054574.1"/>
    <property type="gene ID" value="ENSEEEG00000028597.1"/>
</dbReference>
<dbReference type="PROSITE" id="PS50297">
    <property type="entry name" value="ANK_REP_REGION"/>
    <property type="match status" value="2"/>
</dbReference>
<feature type="repeat" description="ANK" evidence="3">
    <location>
        <begin position="14"/>
        <end position="46"/>
    </location>
</feature>
<dbReference type="PANTHER" id="PTHR24171">
    <property type="entry name" value="ANKYRIN REPEAT DOMAIN-CONTAINING PROTEIN 39-RELATED"/>
    <property type="match status" value="1"/>
</dbReference>
<feature type="repeat" description="ANK" evidence="3">
    <location>
        <begin position="47"/>
        <end position="75"/>
    </location>
</feature>
<reference evidence="4 5" key="1">
    <citation type="submission" date="2020-05" db="EMBL/GenBank/DDBJ databases">
        <title>Electrophorus electricus (electric eel) genome, fEleEle1, primary haplotype.</title>
        <authorList>
            <person name="Myers G."/>
            <person name="Meyer A."/>
            <person name="Fedrigo O."/>
            <person name="Formenti G."/>
            <person name="Rhie A."/>
            <person name="Tracey A."/>
            <person name="Sims Y."/>
            <person name="Jarvis E.D."/>
        </authorList>
    </citation>
    <scope>NUCLEOTIDE SEQUENCE [LARGE SCALE GENOMIC DNA]</scope>
</reference>